<sequence>MKRGLKVRKNLVVLVCTVAISFLGIGCGENPLGPTATIVNTSYAPITLNPAVQHIKVGDTIEFIAQGGDGVYKFNLYTSNQFAVGGSIDCSCMFNAIFNGNSARLTLISPSCTQWNLTKVSLNVRSSNNNGWPGEALIVID</sequence>
<evidence type="ECO:0000313" key="2">
    <source>
        <dbReference type="Proteomes" id="UP000177594"/>
    </source>
</evidence>
<accession>A0A1F8E9K6</accession>
<dbReference type="PROSITE" id="PS51257">
    <property type="entry name" value="PROKAR_LIPOPROTEIN"/>
    <property type="match status" value="1"/>
</dbReference>
<reference evidence="1 2" key="1">
    <citation type="journal article" date="2016" name="Nat. Commun.">
        <title>Thousands of microbial genomes shed light on interconnected biogeochemical processes in an aquifer system.</title>
        <authorList>
            <person name="Anantharaman K."/>
            <person name="Brown C.T."/>
            <person name="Hug L.A."/>
            <person name="Sharon I."/>
            <person name="Castelle C.J."/>
            <person name="Probst A.J."/>
            <person name="Thomas B.C."/>
            <person name="Singh A."/>
            <person name="Wilkins M.J."/>
            <person name="Karaoz U."/>
            <person name="Brodie E.L."/>
            <person name="Williams K.H."/>
            <person name="Hubbard S.S."/>
            <person name="Banfield J.F."/>
        </authorList>
    </citation>
    <scope>NUCLEOTIDE SEQUENCE [LARGE SCALE GENOMIC DNA]</scope>
</reference>
<evidence type="ECO:0000313" key="1">
    <source>
        <dbReference type="EMBL" id="OGM97420.1"/>
    </source>
</evidence>
<protein>
    <submittedName>
        <fullName evidence="1">Uncharacterized protein</fullName>
    </submittedName>
</protein>
<comment type="caution">
    <text evidence="1">The sequence shown here is derived from an EMBL/GenBank/DDBJ whole genome shotgun (WGS) entry which is preliminary data.</text>
</comment>
<dbReference type="EMBL" id="MGIZ01000052">
    <property type="protein sequence ID" value="OGM97420.1"/>
    <property type="molecule type" value="Genomic_DNA"/>
</dbReference>
<organism evidence="1 2">
    <name type="scientific">Candidatus Yanofskybacteria bacterium RIFCSPHIGHO2_01_FULL_39_8b</name>
    <dbReference type="NCBI Taxonomy" id="1802659"/>
    <lineage>
        <taxon>Bacteria</taxon>
        <taxon>Candidatus Yanofskyibacteriota</taxon>
    </lineage>
</organism>
<dbReference type="Proteomes" id="UP000177594">
    <property type="component" value="Unassembled WGS sequence"/>
</dbReference>
<name>A0A1F8E9K6_9BACT</name>
<proteinExistence type="predicted"/>
<gene>
    <name evidence="1" type="ORF">A2817_00705</name>
</gene>
<dbReference type="AlphaFoldDB" id="A0A1F8E9K6"/>